<comment type="similarity">
    <text evidence="1">Belongs to the bacterial solute-binding protein 1 family.</text>
</comment>
<dbReference type="PANTHER" id="PTHR30061">
    <property type="entry name" value="MALTOSE-BINDING PERIPLASMIC PROTEIN"/>
    <property type="match status" value="1"/>
</dbReference>
<dbReference type="GO" id="GO:1901982">
    <property type="term" value="F:maltose binding"/>
    <property type="evidence" value="ECO:0007669"/>
    <property type="project" value="TreeGrafter"/>
</dbReference>
<dbReference type="GO" id="GO:0042956">
    <property type="term" value="P:maltodextrin transmembrane transport"/>
    <property type="evidence" value="ECO:0007669"/>
    <property type="project" value="TreeGrafter"/>
</dbReference>
<dbReference type="GO" id="GO:0055052">
    <property type="term" value="C:ATP-binding cassette (ABC) transporter complex, substrate-binding subunit-containing"/>
    <property type="evidence" value="ECO:0007669"/>
    <property type="project" value="TreeGrafter"/>
</dbReference>
<dbReference type="InterPro" id="IPR006059">
    <property type="entry name" value="SBP"/>
</dbReference>
<dbReference type="Proteomes" id="UP001056539">
    <property type="component" value="Chromosome"/>
</dbReference>
<proteinExistence type="inferred from homology"/>
<reference evidence="4" key="2">
    <citation type="submission" date="2022-06" db="EMBL/GenBank/DDBJ databases">
        <title>Thermospira aquatica gen. nov., sp. nov.</title>
        <authorList>
            <person name="Ben Ali Gam Z."/>
            <person name="Labat M."/>
        </authorList>
    </citation>
    <scope>NUCLEOTIDE SEQUENCE</scope>
    <source>
        <strain evidence="4">F1F22</strain>
    </source>
</reference>
<dbReference type="AlphaFoldDB" id="A0AAX3BCQ4"/>
<evidence type="ECO:0000256" key="3">
    <source>
        <dbReference type="ARBA" id="ARBA00022729"/>
    </source>
</evidence>
<evidence type="ECO:0000256" key="1">
    <source>
        <dbReference type="ARBA" id="ARBA00008520"/>
    </source>
</evidence>
<dbReference type="Pfam" id="PF13416">
    <property type="entry name" value="SBP_bac_8"/>
    <property type="match status" value="1"/>
</dbReference>
<evidence type="ECO:0000313" key="4">
    <source>
        <dbReference type="EMBL" id="URA09994.1"/>
    </source>
</evidence>
<gene>
    <name evidence="4" type="ORF">KDW03_11010</name>
</gene>
<keyword evidence="2" id="KW-0813">Transport</keyword>
<organism evidence="4 5">
    <name type="scientific">Thermospira aquatica</name>
    <dbReference type="NCBI Taxonomy" id="2828656"/>
    <lineage>
        <taxon>Bacteria</taxon>
        <taxon>Pseudomonadati</taxon>
        <taxon>Spirochaetota</taxon>
        <taxon>Spirochaetia</taxon>
        <taxon>Brevinematales</taxon>
        <taxon>Thermospiraceae</taxon>
        <taxon>Thermospira</taxon>
    </lineage>
</organism>
<keyword evidence="3" id="KW-0732">Signal</keyword>
<protein>
    <submittedName>
        <fullName evidence="4">Extracellular solute-binding protein</fullName>
    </submittedName>
</protein>
<accession>A0AAX3BCQ4</accession>
<dbReference type="RefSeq" id="WP_271435125.1">
    <property type="nucleotide sequence ID" value="NZ_CP073355.1"/>
</dbReference>
<dbReference type="EMBL" id="CP073355">
    <property type="protein sequence ID" value="URA09994.1"/>
    <property type="molecule type" value="Genomic_DNA"/>
</dbReference>
<dbReference type="Gene3D" id="3.40.190.10">
    <property type="entry name" value="Periplasmic binding protein-like II"/>
    <property type="match status" value="2"/>
</dbReference>
<dbReference type="SUPFAM" id="SSF53850">
    <property type="entry name" value="Periplasmic binding protein-like II"/>
    <property type="match status" value="1"/>
</dbReference>
<sequence>MRRSFSKKLVALASVVMLLGLVLVSCGGAKKEVTINIWEQHDDTIDKVFDEMIAEFMAANPDIKVVRTHYGTEDLREQFRTAALGGGGPEMIFGPNDNIGTMVQTGILMPLDNMLAGVVKKLSPAAVEASSLEGKIYGLPILVGNTLTLLYNKSMVDKPATKMSEIIALTAKYKDGKTYPMVFNQTEAFWFVTFLGAFGGRVFAADGKTPTLNTPEMKKALAYYYGLKQKGVIPRESDYDVSDKMFKEGKAAYLINGPWSFQGYADALKDKLGIAVLPVVDESGLPILAWNAAKTVSVNANIKDKAVLDAVKKFLEFMASKEFQVKYALVAKESPANLEAMADSRIQADAFIAATANQVKQSIPMPINAEMRAVWDAIGPTLKKVMTGAVTPEAAAEEMQKIAEAKIKEM</sequence>
<dbReference type="PANTHER" id="PTHR30061:SF50">
    <property type="entry name" value="MALTOSE_MALTODEXTRIN-BINDING PERIPLASMIC PROTEIN"/>
    <property type="match status" value="1"/>
</dbReference>
<reference evidence="4" key="1">
    <citation type="submission" date="2021-04" db="EMBL/GenBank/DDBJ databases">
        <authorList>
            <person name="Postec A."/>
        </authorList>
    </citation>
    <scope>NUCLEOTIDE SEQUENCE</scope>
    <source>
        <strain evidence="4">F1F22</strain>
    </source>
</reference>
<name>A0AAX3BCQ4_9SPIR</name>
<dbReference type="GO" id="GO:0015768">
    <property type="term" value="P:maltose transport"/>
    <property type="evidence" value="ECO:0007669"/>
    <property type="project" value="TreeGrafter"/>
</dbReference>
<evidence type="ECO:0000313" key="5">
    <source>
        <dbReference type="Proteomes" id="UP001056539"/>
    </source>
</evidence>
<dbReference type="PROSITE" id="PS51257">
    <property type="entry name" value="PROKAR_LIPOPROTEIN"/>
    <property type="match status" value="1"/>
</dbReference>
<evidence type="ECO:0000256" key="2">
    <source>
        <dbReference type="ARBA" id="ARBA00022448"/>
    </source>
</evidence>
<keyword evidence="5" id="KW-1185">Reference proteome</keyword>
<dbReference type="KEGG" id="taqu:KDW03_11010"/>